<dbReference type="InterPro" id="IPR036097">
    <property type="entry name" value="HisK_dim/P_sf"/>
</dbReference>
<evidence type="ECO:0000256" key="6">
    <source>
        <dbReference type="ARBA" id="ARBA00022679"/>
    </source>
</evidence>
<dbReference type="PROSITE" id="PS50885">
    <property type="entry name" value="HAMP"/>
    <property type="match status" value="1"/>
</dbReference>
<keyword evidence="7 14" id="KW-0812">Transmembrane</keyword>
<dbReference type="InterPro" id="IPR003661">
    <property type="entry name" value="HisK_dim/P_dom"/>
</dbReference>
<name>A0ABV9GNQ0_9BACL</name>
<feature type="transmembrane region" description="Helical" evidence="14">
    <location>
        <begin position="61"/>
        <end position="79"/>
    </location>
</feature>
<evidence type="ECO:0000259" key="15">
    <source>
        <dbReference type="PROSITE" id="PS50109"/>
    </source>
</evidence>
<dbReference type="InterPro" id="IPR003594">
    <property type="entry name" value="HATPase_dom"/>
</dbReference>
<dbReference type="CDD" id="cd00082">
    <property type="entry name" value="HisKA"/>
    <property type="match status" value="1"/>
</dbReference>
<keyword evidence="13 14" id="KW-0472">Membrane</keyword>
<evidence type="ECO:0000256" key="1">
    <source>
        <dbReference type="ARBA" id="ARBA00000085"/>
    </source>
</evidence>
<dbReference type="PANTHER" id="PTHR45528">
    <property type="entry name" value="SENSOR HISTIDINE KINASE CPXA"/>
    <property type="match status" value="1"/>
</dbReference>
<keyword evidence="18" id="KW-1185">Reference proteome</keyword>
<dbReference type="InterPro" id="IPR008358">
    <property type="entry name" value="Sig_transdc_His_kin/Pase_MprB"/>
</dbReference>
<dbReference type="PROSITE" id="PS50109">
    <property type="entry name" value="HIS_KIN"/>
    <property type="match status" value="1"/>
</dbReference>
<evidence type="ECO:0000256" key="4">
    <source>
        <dbReference type="ARBA" id="ARBA00022475"/>
    </source>
</evidence>
<comment type="caution">
    <text evidence="17">The sequence shown here is derived from an EMBL/GenBank/DDBJ whole genome shotgun (WGS) entry which is preliminary data.</text>
</comment>
<proteinExistence type="predicted"/>
<dbReference type="CDD" id="cd06225">
    <property type="entry name" value="HAMP"/>
    <property type="match status" value="1"/>
</dbReference>
<organism evidence="17 18">
    <name type="scientific">Camelliibacillus cellulosilyticus</name>
    <dbReference type="NCBI Taxonomy" id="2174486"/>
    <lineage>
        <taxon>Bacteria</taxon>
        <taxon>Bacillati</taxon>
        <taxon>Bacillota</taxon>
        <taxon>Bacilli</taxon>
        <taxon>Bacillales</taxon>
        <taxon>Sporolactobacillaceae</taxon>
        <taxon>Camelliibacillus</taxon>
    </lineage>
</organism>
<dbReference type="Gene3D" id="3.30.565.10">
    <property type="entry name" value="Histidine kinase-like ATPase, C-terminal domain"/>
    <property type="match status" value="1"/>
</dbReference>
<dbReference type="Pfam" id="PF00672">
    <property type="entry name" value="HAMP"/>
    <property type="match status" value="1"/>
</dbReference>
<keyword evidence="12" id="KW-0902">Two-component regulatory system</keyword>
<evidence type="ECO:0000256" key="3">
    <source>
        <dbReference type="ARBA" id="ARBA00012438"/>
    </source>
</evidence>
<dbReference type="InterPro" id="IPR050398">
    <property type="entry name" value="HssS/ArlS-like"/>
</dbReference>
<evidence type="ECO:0000259" key="16">
    <source>
        <dbReference type="PROSITE" id="PS50885"/>
    </source>
</evidence>
<evidence type="ECO:0000313" key="17">
    <source>
        <dbReference type="EMBL" id="MFC4619811.1"/>
    </source>
</evidence>
<evidence type="ECO:0000256" key="7">
    <source>
        <dbReference type="ARBA" id="ARBA00022692"/>
    </source>
</evidence>
<evidence type="ECO:0000256" key="9">
    <source>
        <dbReference type="ARBA" id="ARBA00022777"/>
    </source>
</evidence>
<evidence type="ECO:0000256" key="8">
    <source>
        <dbReference type="ARBA" id="ARBA00022741"/>
    </source>
</evidence>
<sequence>MDKWIRSFRLMMIVYLGLSMLLSGTITYGIYKALQYYYHVSVHYEDPLAYARMIMNEIGDLNVFLILFIPLTIIFFFLFTKRYAIYFNDISKGIHHLANGDFKNRVYISSNDEFRKIADDINQASKKLQEAVEKGDFAESSKDQLIVNLAHDLRTPLTSVLGYLDWILKGDHLTEDQIKHYTAIALTKSRRLQNLIDELFEITRMNYGMLPIEKTRINLSELLLQLNEEMIPAYENKRLVSRVDITPNLFIDGDGEQLARVFENLLSNAIRYGQDGQFVDINGFADANSVVVQVINYGGPPIPKEEWPHIFDMFYTGDRSRTHKDGSTGLGLFIAKNIIEQHMGTISVESDVIRTCFQIHLPYDSTRGNQESII</sequence>
<feature type="domain" description="HAMP" evidence="16">
    <location>
        <begin position="88"/>
        <end position="133"/>
    </location>
</feature>
<dbReference type="InterPro" id="IPR005467">
    <property type="entry name" value="His_kinase_dom"/>
</dbReference>
<protein>
    <recommendedName>
        <fullName evidence="3">histidine kinase</fullName>
        <ecNumber evidence="3">2.7.13.3</ecNumber>
    </recommendedName>
</protein>
<dbReference type="CDD" id="cd00075">
    <property type="entry name" value="HATPase"/>
    <property type="match status" value="1"/>
</dbReference>
<evidence type="ECO:0000256" key="2">
    <source>
        <dbReference type="ARBA" id="ARBA00004651"/>
    </source>
</evidence>
<dbReference type="RefSeq" id="WP_376846903.1">
    <property type="nucleotide sequence ID" value="NZ_JBHSFW010000012.1"/>
</dbReference>
<evidence type="ECO:0000256" key="12">
    <source>
        <dbReference type="ARBA" id="ARBA00023012"/>
    </source>
</evidence>
<dbReference type="EC" id="2.7.13.3" evidence="3"/>
<dbReference type="Gene3D" id="1.10.287.130">
    <property type="match status" value="1"/>
</dbReference>
<dbReference type="Gene3D" id="6.10.340.10">
    <property type="match status" value="1"/>
</dbReference>
<feature type="transmembrane region" description="Helical" evidence="14">
    <location>
        <begin position="12"/>
        <end position="31"/>
    </location>
</feature>
<keyword evidence="10 17" id="KW-0067">ATP-binding</keyword>
<keyword evidence="9" id="KW-0418">Kinase</keyword>
<comment type="subcellular location">
    <subcellularLocation>
        <location evidence="2">Cell membrane</location>
        <topology evidence="2">Multi-pass membrane protein</topology>
    </subcellularLocation>
</comment>
<keyword evidence="4" id="KW-1003">Cell membrane</keyword>
<dbReference type="SMART" id="SM00387">
    <property type="entry name" value="HATPase_c"/>
    <property type="match status" value="1"/>
</dbReference>
<dbReference type="SUPFAM" id="SSF55874">
    <property type="entry name" value="ATPase domain of HSP90 chaperone/DNA topoisomerase II/histidine kinase"/>
    <property type="match status" value="1"/>
</dbReference>
<keyword evidence="8" id="KW-0547">Nucleotide-binding</keyword>
<dbReference type="Proteomes" id="UP001596022">
    <property type="component" value="Unassembled WGS sequence"/>
</dbReference>
<evidence type="ECO:0000256" key="10">
    <source>
        <dbReference type="ARBA" id="ARBA00022840"/>
    </source>
</evidence>
<dbReference type="PANTHER" id="PTHR45528:SF1">
    <property type="entry name" value="SENSOR HISTIDINE KINASE CPXA"/>
    <property type="match status" value="1"/>
</dbReference>
<feature type="domain" description="Histidine kinase" evidence="15">
    <location>
        <begin position="148"/>
        <end position="365"/>
    </location>
</feature>
<gene>
    <name evidence="17" type="ORF">ACFO4N_13950</name>
</gene>
<dbReference type="GO" id="GO:0005524">
    <property type="term" value="F:ATP binding"/>
    <property type="evidence" value="ECO:0007669"/>
    <property type="project" value="UniProtKB-KW"/>
</dbReference>
<evidence type="ECO:0000256" key="5">
    <source>
        <dbReference type="ARBA" id="ARBA00022553"/>
    </source>
</evidence>
<reference evidence="18" key="1">
    <citation type="journal article" date="2019" name="Int. J. Syst. Evol. Microbiol.">
        <title>The Global Catalogue of Microorganisms (GCM) 10K type strain sequencing project: providing services to taxonomists for standard genome sequencing and annotation.</title>
        <authorList>
            <consortium name="The Broad Institute Genomics Platform"/>
            <consortium name="The Broad Institute Genome Sequencing Center for Infectious Disease"/>
            <person name="Wu L."/>
            <person name="Ma J."/>
        </authorList>
    </citation>
    <scope>NUCLEOTIDE SEQUENCE [LARGE SCALE GENOMIC DNA]</scope>
    <source>
        <strain evidence="18">CGMCC 1.16306</strain>
    </source>
</reference>
<dbReference type="SMART" id="SM00388">
    <property type="entry name" value="HisKA"/>
    <property type="match status" value="1"/>
</dbReference>
<dbReference type="InterPro" id="IPR003660">
    <property type="entry name" value="HAMP_dom"/>
</dbReference>
<dbReference type="SUPFAM" id="SSF47384">
    <property type="entry name" value="Homodimeric domain of signal transducing histidine kinase"/>
    <property type="match status" value="1"/>
</dbReference>
<evidence type="ECO:0000313" key="18">
    <source>
        <dbReference type="Proteomes" id="UP001596022"/>
    </source>
</evidence>
<keyword evidence="6" id="KW-0808">Transferase</keyword>
<keyword evidence="11 14" id="KW-1133">Transmembrane helix</keyword>
<evidence type="ECO:0000256" key="13">
    <source>
        <dbReference type="ARBA" id="ARBA00023136"/>
    </source>
</evidence>
<keyword evidence="5" id="KW-0597">Phosphoprotein</keyword>
<dbReference type="PRINTS" id="PR01780">
    <property type="entry name" value="LANTIREGPROT"/>
</dbReference>
<evidence type="ECO:0000256" key="11">
    <source>
        <dbReference type="ARBA" id="ARBA00022989"/>
    </source>
</evidence>
<comment type="catalytic activity">
    <reaction evidence="1">
        <text>ATP + protein L-histidine = ADP + protein N-phospho-L-histidine.</text>
        <dbReference type="EC" id="2.7.13.3"/>
    </reaction>
</comment>
<dbReference type="Pfam" id="PF02518">
    <property type="entry name" value="HATPase_c"/>
    <property type="match status" value="1"/>
</dbReference>
<accession>A0ABV9GNQ0</accession>
<dbReference type="EMBL" id="JBHSFW010000012">
    <property type="protein sequence ID" value="MFC4619811.1"/>
    <property type="molecule type" value="Genomic_DNA"/>
</dbReference>
<dbReference type="Pfam" id="PF00512">
    <property type="entry name" value="HisKA"/>
    <property type="match status" value="1"/>
</dbReference>
<dbReference type="InterPro" id="IPR036890">
    <property type="entry name" value="HATPase_C_sf"/>
</dbReference>
<evidence type="ECO:0000256" key="14">
    <source>
        <dbReference type="SAM" id="Phobius"/>
    </source>
</evidence>